<reference evidence="2 3" key="1">
    <citation type="submission" date="2019-05" db="EMBL/GenBank/DDBJ databases">
        <title>We sequenced the genome of Paenibacillus hemerocallicola KCTC 33185 for further insight into its adaptation and study the phylogeny of Paenibacillus.</title>
        <authorList>
            <person name="Narsing Rao M.P."/>
        </authorList>
    </citation>
    <scope>NUCLEOTIDE SEQUENCE [LARGE SCALE GENOMIC DNA]</scope>
    <source>
        <strain evidence="2 3">KCTC 33185</strain>
    </source>
</reference>
<organism evidence="2 3">
    <name type="scientific">Paenibacillus hemerocallicola</name>
    <dbReference type="NCBI Taxonomy" id="1172614"/>
    <lineage>
        <taxon>Bacteria</taxon>
        <taxon>Bacillati</taxon>
        <taxon>Bacillota</taxon>
        <taxon>Bacilli</taxon>
        <taxon>Bacillales</taxon>
        <taxon>Paenibacillaceae</taxon>
        <taxon>Paenibacillus</taxon>
    </lineage>
</organism>
<dbReference type="Proteomes" id="UP000307943">
    <property type="component" value="Unassembled WGS sequence"/>
</dbReference>
<dbReference type="PANTHER" id="PTHR37692:SF1">
    <property type="entry name" value="DUF420 DOMAIN-CONTAINING PROTEIN"/>
    <property type="match status" value="1"/>
</dbReference>
<keyword evidence="3" id="KW-1185">Reference proteome</keyword>
<dbReference type="RefSeq" id="WP_139602665.1">
    <property type="nucleotide sequence ID" value="NZ_VDCQ01000015.1"/>
</dbReference>
<accession>A0A5C4TAD3</accession>
<evidence type="ECO:0000256" key="1">
    <source>
        <dbReference type="SAM" id="Phobius"/>
    </source>
</evidence>
<proteinExistence type="predicted"/>
<feature type="transmembrane region" description="Helical" evidence="1">
    <location>
        <begin position="46"/>
        <end position="68"/>
    </location>
</feature>
<feature type="transmembrane region" description="Helical" evidence="1">
    <location>
        <begin position="118"/>
        <end position="139"/>
    </location>
</feature>
<dbReference type="PANTHER" id="PTHR37692">
    <property type="entry name" value="HYPOTHETICAL MEMBRANE SPANNING PROTEIN"/>
    <property type="match status" value="1"/>
</dbReference>
<dbReference type="EMBL" id="VDCQ01000015">
    <property type="protein sequence ID" value="TNJ65865.1"/>
    <property type="molecule type" value="Genomic_DNA"/>
</dbReference>
<sequence>MNRAKTPAQERLITLSIVALTVIINGVILALLFVPQMGDSQKDYTYLPLFNAILNGFTFVFLSLALFLILRKNITWHRRFIFAAFTTTALFLVTYLTYHALSESTSYGGDGWLAGVYYFILITHIVLAAVIVPLALFTLARGLQMKVPAHRKLARWTMPLWLYVSLTGVIVYVMISPYY</sequence>
<keyword evidence="1" id="KW-0472">Membrane</keyword>
<feature type="transmembrane region" description="Helical" evidence="1">
    <location>
        <begin position="160"/>
        <end position="178"/>
    </location>
</feature>
<keyword evidence="1" id="KW-1133">Transmembrane helix</keyword>
<feature type="transmembrane region" description="Helical" evidence="1">
    <location>
        <begin position="12"/>
        <end position="34"/>
    </location>
</feature>
<evidence type="ECO:0000313" key="3">
    <source>
        <dbReference type="Proteomes" id="UP000307943"/>
    </source>
</evidence>
<feature type="transmembrane region" description="Helical" evidence="1">
    <location>
        <begin position="80"/>
        <end position="98"/>
    </location>
</feature>
<keyword evidence="1" id="KW-0812">Transmembrane</keyword>
<name>A0A5C4TAD3_9BACL</name>
<dbReference type="AlphaFoldDB" id="A0A5C4TAD3"/>
<comment type="caution">
    <text evidence="2">The sequence shown here is derived from an EMBL/GenBank/DDBJ whole genome shotgun (WGS) entry which is preliminary data.</text>
</comment>
<dbReference type="OrthoDB" id="9811380at2"/>
<protein>
    <submittedName>
        <fullName evidence="2">DUF420 domain-containing protein</fullName>
    </submittedName>
</protein>
<evidence type="ECO:0000313" key="2">
    <source>
        <dbReference type="EMBL" id="TNJ65865.1"/>
    </source>
</evidence>
<gene>
    <name evidence="2" type="ORF">FE784_13170</name>
</gene>
<dbReference type="InterPro" id="IPR007352">
    <property type="entry name" value="DUF420"/>
</dbReference>
<dbReference type="Pfam" id="PF04238">
    <property type="entry name" value="DUF420"/>
    <property type="match status" value="1"/>
</dbReference>